<sequence>MNKIKLEKKHWFLIGRLLMIVGILIPLYAFLSITINDLKKANEYEEYIEKEAKLSREEKQILEKKIKRYNKSVKDLDAGAVDPFTGNDFKARYNIEGEDKEAFSYIRIPKIDVTLPVYLGASYKHLAMGAAHVDGTNLPVGGKGTRSVIAGHRGFYKDTMFLNLHELEKGDEIIIRRGTETLIYKVTDSEVINPYDWDKLDPIENEDILTLLTCDPIRPPSPYRLIVNAKRYEPPKKAGIENEVLKIESTPVKREVKTVNTWIYVGTVLLSILFLYVLVSTVVKYGKINRKAEE</sequence>
<dbReference type="Pfam" id="PF04203">
    <property type="entry name" value="Sortase"/>
    <property type="match status" value="1"/>
</dbReference>
<dbReference type="SUPFAM" id="SSF63817">
    <property type="entry name" value="Sortase"/>
    <property type="match status" value="1"/>
</dbReference>
<keyword evidence="4" id="KW-1133">Transmembrane helix</keyword>
<dbReference type="EMBL" id="QEKV01000003">
    <property type="protein sequence ID" value="PVY94890.1"/>
    <property type="molecule type" value="Genomic_DNA"/>
</dbReference>
<feature type="active site" description="Acyl-thioester intermediate" evidence="2">
    <location>
        <position position="214"/>
    </location>
</feature>
<organism evidence="5 6">
    <name type="scientific">Ezakiella coagulans</name>
    <dbReference type="NCBI Taxonomy" id="46507"/>
    <lineage>
        <taxon>Bacteria</taxon>
        <taxon>Bacillati</taxon>
        <taxon>Bacillota</taxon>
        <taxon>Tissierellia</taxon>
        <taxon>Ezakiella</taxon>
    </lineage>
</organism>
<dbReference type="NCBIfam" id="TIGR01076">
    <property type="entry name" value="sortase_fam"/>
    <property type="match status" value="1"/>
</dbReference>
<dbReference type="InterPro" id="IPR023365">
    <property type="entry name" value="Sortase_dom-sf"/>
</dbReference>
<proteinExistence type="predicted"/>
<dbReference type="InterPro" id="IPR042002">
    <property type="entry name" value="Sortase_C"/>
</dbReference>
<dbReference type="GO" id="GO:0016787">
    <property type="term" value="F:hydrolase activity"/>
    <property type="evidence" value="ECO:0007669"/>
    <property type="project" value="UniProtKB-KW"/>
</dbReference>
<dbReference type="Proteomes" id="UP000245793">
    <property type="component" value="Unassembled WGS sequence"/>
</dbReference>
<evidence type="ECO:0000256" key="4">
    <source>
        <dbReference type="SAM" id="Phobius"/>
    </source>
</evidence>
<dbReference type="Gene3D" id="2.40.260.10">
    <property type="entry name" value="Sortase"/>
    <property type="match status" value="1"/>
</dbReference>
<evidence type="ECO:0000256" key="1">
    <source>
        <dbReference type="ARBA" id="ARBA00022801"/>
    </source>
</evidence>
<name>A0A2U1E4L5_9FIRM</name>
<keyword evidence="6" id="KW-1185">Reference proteome</keyword>
<keyword evidence="4" id="KW-0812">Transmembrane</keyword>
<gene>
    <name evidence="5" type="ORF">C7381_103129</name>
</gene>
<keyword evidence="1" id="KW-0378">Hydrolase</keyword>
<dbReference type="NCBIfam" id="NF033745">
    <property type="entry name" value="class_C_sortase"/>
    <property type="match status" value="1"/>
</dbReference>
<keyword evidence="3" id="KW-0175">Coiled coil</keyword>
<evidence type="ECO:0000256" key="2">
    <source>
        <dbReference type="PIRSR" id="PIRSR605754-1"/>
    </source>
</evidence>
<keyword evidence="4" id="KW-0472">Membrane</keyword>
<comment type="caution">
    <text evidence="5">The sequence shown here is derived from an EMBL/GenBank/DDBJ whole genome shotgun (WGS) entry which is preliminary data.</text>
</comment>
<feature type="coiled-coil region" evidence="3">
    <location>
        <begin position="40"/>
        <end position="79"/>
    </location>
</feature>
<dbReference type="InterPro" id="IPR005754">
    <property type="entry name" value="Sortase"/>
</dbReference>
<evidence type="ECO:0000313" key="6">
    <source>
        <dbReference type="Proteomes" id="UP000245793"/>
    </source>
</evidence>
<feature type="transmembrane region" description="Helical" evidence="4">
    <location>
        <begin position="262"/>
        <end position="283"/>
    </location>
</feature>
<protein>
    <submittedName>
        <fullName evidence="5">LPXTG-site transpeptidase (Sortase) family protein</fullName>
    </submittedName>
</protein>
<evidence type="ECO:0000313" key="5">
    <source>
        <dbReference type="EMBL" id="PVY94890.1"/>
    </source>
</evidence>
<dbReference type="RefSeq" id="WP_116479897.1">
    <property type="nucleotide sequence ID" value="NZ_QEKV01000003.1"/>
</dbReference>
<dbReference type="AlphaFoldDB" id="A0A2U1E4L5"/>
<feature type="active site" description="Proton donor/acceptor" evidence="2">
    <location>
        <position position="152"/>
    </location>
</feature>
<accession>A0A2U1E4L5</accession>
<feature type="transmembrane region" description="Helical" evidence="4">
    <location>
        <begin position="12"/>
        <end position="31"/>
    </location>
</feature>
<dbReference type="CDD" id="cd05827">
    <property type="entry name" value="Sortase_C"/>
    <property type="match status" value="1"/>
</dbReference>
<reference evidence="5 6" key="1">
    <citation type="submission" date="2018-04" db="EMBL/GenBank/DDBJ databases">
        <title>Genomic Encyclopedia of Type Strains, Phase IV (KMG-IV): sequencing the most valuable type-strain genomes for metagenomic binning, comparative biology and taxonomic classification.</title>
        <authorList>
            <person name="Goeker M."/>
        </authorList>
    </citation>
    <scope>NUCLEOTIDE SEQUENCE [LARGE SCALE GENOMIC DNA]</scope>
    <source>
        <strain evidence="5 6">DSM 20705</strain>
    </source>
</reference>
<evidence type="ECO:0000256" key="3">
    <source>
        <dbReference type="SAM" id="Coils"/>
    </source>
</evidence>